<gene>
    <name evidence="1" type="ORF">COW36_09005</name>
</gene>
<evidence type="ECO:0008006" key="3">
    <source>
        <dbReference type="Google" id="ProtNLM"/>
    </source>
</evidence>
<accession>A0A2M7G5P3</accession>
<dbReference type="EMBL" id="PFFQ01000024">
    <property type="protein sequence ID" value="PIW17307.1"/>
    <property type="molecule type" value="Genomic_DNA"/>
</dbReference>
<evidence type="ECO:0000313" key="1">
    <source>
        <dbReference type="EMBL" id="PIW17307.1"/>
    </source>
</evidence>
<sequence>MTTWATLGETEIEVLSGPSAFGVKYASNFADIPLIGRKSALQHTGFAPDEISWAVRLNAVWSNPADELRKLKEHMDKHNTLSLVMGTGEYRGVFVIKDLDVALQHTDPEGNILDMELNMSLQEYTGDPAKPNPPGVIKDTLPIGAIANPTVLLTEPPGGFLETLDAAMATIETIGEASARVNDIVASAQNGDILGAVSLAGAYSPELFEMAQMLPIEDFQQIEEIAVIAQDAGEVASGLSAAQTEINTAALMLEQSTDLGGLSAAAGHMSGAVGMSAGTQPALERLQAWGEVGSRLGGPN</sequence>
<evidence type="ECO:0000313" key="2">
    <source>
        <dbReference type="Proteomes" id="UP000231019"/>
    </source>
</evidence>
<proteinExistence type="predicted"/>
<reference evidence="1 2" key="1">
    <citation type="submission" date="2017-09" db="EMBL/GenBank/DDBJ databases">
        <title>Depth-based differentiation of microbial function through sediment-hosted aquifers and enrichment of novel symbionts in the deep terrestrial subsurface.</title>
        <authorList>
            <person name="Probst A.J."/>
            <person name="Ladd B."/>
            <person name="Jarett J.K."/>
            <person name="Geller-Mcgrath D.E."/>
            <person name="Sieber C.M."/>
            <person name="Emerson J.B."/>
            <person name="Anantharaman K."/>
            <person name="Thomas B.C."/>
            <person name="Malmstrom R."/>
            <person name="Stieglmeier M."/>
            <person name="Klingl A."/>
            <person name="Woyke T."/>
            <person name="Ryan C.M."/>
            <person name="Banfield J.F."/>
        </authorList>
    </citation>
    <scope>NUCLEOTIDE SEQUENCE [LARGE SCALE GENOMIC DNA]</scope>
    <source>
        <strain evidence="1">CG17_big_fil_post_rev_8_21_14_2_50_48_46</strain>
    </source>
</reference>
<dbReference type="InterPro" id="IPR009734">
    <property type="entry name" value="Myoviridae_GpU"/>
</dbReference>
<name>A0A2M7G5P3_9BACT</name>
<dbReference type="AlphaFoldDB" id="A0A2M7G5P3"/>
<organism evidence="1 2">
    <name type="scientific">bacterium (Candidatus Blackallbacteria) CG17_big_fil_post_rev_8_21_14_2_50_48_46</name>
    <dbReference type="NCBI Taxonomy" id="2014261"/>
    <lineage>
        <taxon>Bacteria</taxon>
        <taxon>Candidatus Blackallbacteria</taxon>
    </lineage>
</organism>
<dbReference type="Proteomes" id="UP000231019">
    <property type="component" value="Unassembled WGS sequence"/>
</dbReference>
<protein>
    <recommendedName>
        <fullName evidence="3">Phage tail protein</fullName>
    </recommendedName>
</protein>
<comment type="caution">
    <text evidence="1">The sequence shown here is derived from an EMBL/GenBank/DDBJ whole genome shotgun (WGS) entry which is preliminary data.</text>
</comment>
<dbReference type="Pfam" id="PF06995">
    <property type="entry name" value="Phage_P2_GpU"/>
    <property type="match status" value="1"/>
</dbReference>